<accession>A0A4Y2IQS1</accession>
<dbReference type="OrthoDB" id="7789720at2759"/>
<dbReference type="PANTHER" id="PTHR10492">
    <property type="match status" value="1"/>
</dbReference>
<protein>
    <recommendedName>
        <fullName evidence="3">Helitron helicase-like domain-containing protein</fullName>
    </recommendedName>
</protein>
<evidence type="ECO:0000313" key="2">
    <source>
        <dbReference type="Proteomes" id="UP000499080"/>
    </source>
</evidence>
<evidence type="ECO:0000313" key="1">
    <source>
        <dbReference type="EMBL" id="GBM80024.1"/>
    </source>
</evidence>
<proteinExistence type="predicted"/>
<gene>
    <name evidence="1" type="ORF">AVEN_202537_1</name>
</gene>
<dbReference type="EMBL" id="BGPR01002856">
    <property type="protein sequence ID" value="GBM80024.1"/>
    <property type="molecule type" value="Genomic_DNA"/>
</dbReference>
<dbReference type="Proteomes" id="UP000499080">
    <property type="component" value="Unassembled WGS sequence"/>
</dbReference>
<comment type="caution">
    <text evidence="1">The sequence shown here is derived from an EMBL/GenBank/DDBJ whole genome shotgun (WGS) entry which is preliminary data.</text>
</comment>
<sequence>MKLLRLELFMDHVGVLNPNSPCISDGVCIKGYPKQFREATAENVDGYSMYRRRDNGYHVKINGNVVDNMWILPYNPYLTKKYNAHVNVEICSSIKSIKYILKYVYKGHDCAKIVFENNEQGSIAWDEIKTFLDAKYVSAAEAM</sequence>
<evidence type="ECO:0008006" key="3">
    <source>
        <dbReference type="Google" id="ProtNLM"/>
    </source>
</evidence>
<reference evidence="1 2" key="1">
    <citation type="journal article" date="2019" name="Sci. Rep.">
        <title>Orb-weaving spider Araneus ventricosus genome elucidates the spidroin gene catalogue.</title>
        <authorList>
            <person name="Kono N."/>
            <person name="Nakamura H."/>
            <person name="Ohtoshi R."/>
            <person name="Moran D.A.P."/>
            <person name="Shinohara A."/>
            <person name="Yoshida Y."/>
            <person name="Fujiwara M."/>
            <person name="Mori M."/>
            <person name="Tomita M."/>
            <person name="Arakawa K."/>
        </authorList>
    </citation>
    <scope>NUCLEOTIDE SEQUENCE [LARGE SCALE GENOMIC DNA]</scope>
</reference>
<organism evidence="1 2">
    <name type="scientific">Araneus ventricosus</name>
    <name type="common">Orbweaver spider</name>
    <name type="synonym">Epeira ventricosa</name>
    <dbReference type="NCBI Taxonomy" id="182803"/>
    <lineage>
        <taxon>Eukaryota</taxon>
        <taxon>Metazoa</taxon>
        <taxon>Ecdysozoa</taxon>
        <taxon>Arthropoda</taxon>
        <taxon>Chelicerata</taxon>
        <taxon>Arachnida</taxon>
        <taxon>Araneae</taxon>
        <taxon>Araneomorphae</taxon>
        <taxon>Entelegynae</taxon>
        <taxon>Araneoidea</taxon>
        <taxon>Araneidae</taxon>
        <taxon>Araneus</taxon>
    </lineage>
</organism>
<keyword evidence="2" id="KW-1185">Reference proteome</keyword>
<name>A0A4Y2IQS1_ARAVE</name>
<dbReference type="AlphaFoldDB" id="A0A4Y2IQS1"/>